<dbReference type="AlphaFoldDB" id="A0A2I0V9W7"/>
<dbReference type="CDD" id="cd07438">
    <property type="entry name" value="PHP_HisPPase_AMP"/>
    <property type="match status" value="1"/>
</dbReference>
<dbReference type="PANTHER" id="PTHR42924">
    <property type="entry name" value="EXONUCLEASE"/>
    <property type="match status" value="1"/>
</dbReference>
<dbReference type="InterPro" id="IPR052018">
    <property type="entry name" value="PHP_domain"/>
</dbReference>
<dbReference type="GO" id="GO:0035312">
    <property type="term" value="F:5'-3' DNA exonuclease activity"/>
    <property type="evidence" value="ECO:0007669"/>
    <property type="project" value="TreeGrafter"/>
</dbReference>
<dbReference type="InterPro" id="IPR004013">
    <property type="entry name" value="PHP_dom"/>
</dbReference>
<keyword evidence="3" id="KW-1185">Reference proteome</keyword>
<accession>A0A2I0V9W7</accession>
<dbReference type="Proteomes" id="UP000233837">
    <property type="component" value="Unassembled WGS sequence"/>
</dbReference>
<gene>
    <name evidence="2" type="ORF">MA16_Dca026765</name>
</gene>
<organism evidence="2 3">
    <name type="scientific">Dendrobium catenatum</name>
    <dbReference type="NCBI Taxonomy" id="906689"/>
    <lineage>
        <taxon>Eukaryota</taxon>
        <taxon>Viridiplantae</taxon>
        <taxon>Streptophyta</taxon>
        <taxon>Embryophyta</taxon>
        <taxon>Tracheophyta</taxon>
        <taxon>Spermatophyta</taxon>
        <taxon>Magnoliopsida</taxon>
        <taxon>Liliopsida</taxon>
        <taxon>Asparagales</taxon>
        <taxon>Orchidaceae</taxon>
        <taxon>Epidendroideae</taxon>
        <taxon>Malaxideae</taxon>
        <taxon>Dendrobiinae</taxon>
        <taxon>Dendrobium</taxon>
    </lineage>
</organism>
<reference evidence="2 3" key="1">
    <citation type="journal article" date="2016" name="Sci. Rep.">
        <title>The Dendrobium catenatum Lindl. genome sequence provides insights into polysaccharide synthase, floral development and adaptive evolution.</title>
        <authorList>
            <person name="Zhang G.Q."/>
            <person name="Xu Q."/>
            <person name="Bian C."/>
            <person name="Tsai W.C."/>
            <person name="Yeh C.M."/>
            <person name="Liu K.W."/>
            <person name="Yoshida K."/>
            <person name="Zhang L.S."/>
            <person name="Chang S.B."/>
            <person name="Chen F."/>
            <person name="Shi Y."/>
            <person name="Su Y.Y."/>
            <person name="Zhang Y.Q."/>
            <person name="Chen L.J."/>
            <person name="Yin Y."/>
            <person name="Lin M."/>
            <person name="Huang H."/>
            <person name="Deng H."/>
            <person name="Wang Z.W."/>
            <person name="Zhu S.L."/>
            <person name="Zhao X."/>
            <person name="Deng C."/>
            <person name="Niu S.C."/>
            <person name="Huang J."/>
            <person name="Wang M."/>
            <person name="Liu G.H."/>
            <person name="Yang H.J."/>
            <person name="Xiao X.J."/>
            <person name="Hsiao Y.Y."/>
            <person name="Wu W.L."/>
            <person name="Chen Y.Y."/>
            <person name="Mitsuda N."/>
            <person name="Ohme-Takagi M."/>
            <person name="Luo Y.B."/>
            <person name="Van de Peer Y."/>
            <person name="Liu Z.J."/>
        </authorList>
    </citation>
    <scope>NUCLEOTIDE SEQUENCE [LARGE SCALE GENOMIC DNA]</scope>
    <source>
        <tissue evidence="2">The whole plant</tissue>
    </source>
</reference>
<dbReference type="InterPro" id="IPR016195">
    <property type="entry name" value="Pol/histidinol_Pase-like"/>
</dbReference>
<dbReference type="PANTHER" id="PTHR42924:SF17">
    <property type="entry name" value="OS03G0192000 PROTEIN"/>
    <property type="match status" value="1"/>
</dbReference>
<evidence type="ECO:0000259" key="1">
    <source>
        <dbReference type="SMART" id="SM00481"/>
    </source>
</evidence>
<dbReference type="GO" id="GO:0004534">
    <property type="term" value="F:5'-3' RNA exonuclease activity"/>
    <property type="evidence" value="ECO:0007669"/>
    <property type="project" value="TreeGrafter"/>
</dbReference>
<evidence type="ECO:0000313" key="3">
    <source>
        <dbReference type="Proteomes" id="UP000233837"/>
    </source>
</evidence>
<dbReference type="EMBL" id="KZ503989">
    <property type="protein sequence ID" value="PKU60193.1"/>
    <property type="molecule type" value="Genomic_DNA"/>
</dbReference>
<dbReference type="SMART" id="SM00481">
    <property type="entry name" value="POLIIIAc"/>
    <property type="match status" value="1"/>
</dbReference>
<dbReference type="STRING" id="906689.A0A2I0V9W7"/>
<dbReference type="InterPro" id="IPR003141">
    <property type="entry name" value="Pol/His_phosphatase_N"/>
</dbReference>
<dbReference type="SUPFAM" id="SSF89550">
    <property type="entry name" value="PHP domain-like"/>
    <property type="match status" value="1"/>
</dbReference>
<feature type="domain" description="Polymerase/histidinol phosphatase N-terminal" evidence="1">
    <location>
        <begin position="64"/>
        <end position="136"/>
    </location>
</feature>
<sequence>MAGGKKKGRGKTRKKPPPEQLLASSYIHEWVFREDWESTQRTMDANEFLPPPQLKRSMGDRVAFEFHCHSKCSDGYLSPSAVVARAHRNGLTTVSVQVKVLALTDHDTMAGIPEAMEAAHKLGVLIMPGVEISSLYTTGSGTEELVHILAYYGSCGPAKYEELNELLTAIRDGRLLRAKNMLLKLNNLKVSIKWEHIVKIAGDGVAPGRLHVARAMVQAGHVDNLKQAFSKYLYDGGPAYAKGSEPSAEAVVKLISNTGGVAVLAHPWALKNPAAVIRSLKAAGLHAMEVYRSDGKVDGYGELADLHGLIKLGGSDFHGRGGNDESEIGSVNLPVISIYKFLKLARPIWCNATKSILQSFAEDPCCLKLEKITMFGKPYKLKLCKSINCVEEVVDLCLSSWLTKEERMEAEFEAIKLKLSQAVISKGEFQLPISIQ</sequence>
<dbReference type="Gene3D" id="3.20.20.140">
    <property type="entry name" value="Metal-dependent hydrolases"/>
    <property type="match status" value="1"/>
</dbReference>
<dbReference type="Gene3D" id="1.10.150.650">
    <property type="match status" value="1"/>
</dbReference>
<protein>
    <recommendedName>
        <fullName evidence="1">Polymerase/histidinol phosphatase N-terminal domain-containing protein</fullName>
    </recommendedName>
</protein>
<name>A0A2I0V9W7_9ASPA</name>
<proteinExistence type="predicted"/>
<dbReference type="FunFam" id="1.10.150.650:FF:000002">
    <property type="entry name" value="PHP domain-containing protein"/>
    <property type="match status" value="1"/>
</dbReference>
<reference evidence="2 3" key="2">
    <citation type="journal article" date="2017" name="Nature">
        <title>The Apostasia genome and the evolution of orchids.</title>
        <authorList>
            <person name="Zhang G.Q."/>
            <person name="Liu K.W."/>
            <person name="Li Z."/>
            <person name="Lohaus R."/>
            <person name="Hsiao Y.Y."/>
            <person name="Niu S.C."/>
            <person name="Wang J.Y."/>
            <person name="Lin Y.C."/>
            <person name="Xu Q."/>
            <person name="Chen L.J."/>
            <person name="Yoshida K."/>
            <person name="Fujiwara S."/>
            <person name="Wang Z.W."/>
            <person name="Zhang Y.Q."/>
            <person name="Mitsuda N."/>
            <person name="Wang M."/>
            <person name="Liu G.H."/>
            <person name="Pecoraro L."/>
            <person name="Huang H.X."/>
            <person name="Xiao X.J."/>
            <person name="Lin M."/>
            <person name="Wu X.Y."/>
            <person name="Wu W.L."/>
            <person name="Chen Y.Y."/>
            <person name="Chang S.B."/>
            <person name="Sakamoto S."/>
            <person name="Ohme-Takagi M."/>
            <person name="Yagi M."/>
            <person name="Zeng S.J."/>
            <person name="Shen C.Y."/>
            <person name="Yeh C.M."/>
            <person name="Luo Y.B."/>
            <person name="Tsai W.C."/>
            <person name="Van de Peer Y."/>
            <person name="Liu Z.J."/>
        </authorList>
    </citation>
    <scope>NUCLEOTIDE SEQUENCE [LARGE SCALE GENOMIC DNA]</scope>
    <source>
        <tissue evidence="2">The whole plant</tissue>
    </source>
</reference>
<dbReference type="Pfam" id="PF02811">
    <property type="entry name" value="PHP"/>
    <property type="match status" value="1"/>
</dbReference>
<evidence type="ECO:0000313" key="2">
    <source>
        <dbReference type="EMBL" id="PKU60193.1"/>
    </source>
</evidence>